<dbReference type="InterPro" id="IPR058930">
    <property type="entry name" value="YwzD"/>
</dbReference>
<organism evidence="1 2">
    <name type="scientific">Bacillus spongiae</name>
    <dbReference type="NCBI Taxonomy" id="2683610"/>
    <lineage>
        <taxon>Bacteria</taxon>
        <taxon>Bacillati</taxon>
        <taxon>Bacillota</taxon>
        <taxon>Bacilli</taxon>
        <taxon>Bacillales</taxon>
        <taxon>Bacillaceae</taxon>
        <taxon>Bacillus</taxon>
    </lineage>
</organism>
<dbReference type="RefSeq" id="WP_336587188.1">
    <property type="nucleotide sequence ID" value="NZ_JBBAXC010000009.1"/>
</dbReference>
<dbReference type="Pfam" id="PF26162">
    <property type="entry name" value="YwzD"/>
    <property type="match status" value="1"/>
</dbReference>
<accession>A0ABU8HF36</accession>
<proteinExistence type="predicted"/>
<evidence type="ECO:0000313" key="2">
    <source>
        <dbReference type="Proteomes" id="UP001312865"/>
    </source>
</evidence>
<gene>
    <name evidence="1" type="ORF">WAK64_11840</name>
</gene>
<comment type="caution">
    <text evidence="1">The sequence shown here is derived from an EMBL/GenBank/DDBJ whole genome shotgun (WGS) entry which is preliminary data.</text>
</comment>
<protein>
    <recommendedName>
        <fullName evidence="3">Fur-regulated basic protein FbpA</fullName>
    </recommendedName>
</protein>
<dbReference type="Proteomes" id="UP001312865">
    <property type="component" value="Unassembled WGS sequence"/>
</dbReference>
<name>A0ABU8HF36_9BACI</name>
<evidence type="ECO:0008006" key="3">
    <source>
        <dbReference type="Google" id="ProtNLM"/>
    </source>
</evidence>
<reference evidence="1 2" key="1">
    <citation type="journal article" date="2018" name="J. Microbiol.">
        <title>Bacillus spongiae sp. nov., isolated from sponge of Jeju Island.</title>
        <authorList>
            <person name="Lee G.E."/>
            <person name="Im W.T."/>
            <person name="Park J.S."/>
        </authorList>
    </citation>
    <scope>NUCLEOTIDE SEQUENCE [LARGE SCALE GENOMIC DNA]</scope>
    <source>
        <strain evidence="1 2">135PIL107-10</strain>
    </source>
</reference>
<keyword evidence="2" id="KW-1185">Reference proteome</keyword>
<dbReference type="EMBL" id="JBBAXC010000009">
    <property type="protein sequence ID" value="MEI5907744.1"/>
    <property type="molecule type" value="Genomic_DNA"/>
</dbReference>
<evidence type="ECO:0000313" key="1">
    <source>
        <dbReference type="EMBL" id="MEI5907744.1"/>
    </source>
</evidence>
<sequence length="50" mass="5891">MNGLEKLTEKNFQDLLIKFYEKGTQAENVDTRGFLNEMEKMILMTFSVDE</sequence>